<dbReference type="InterPro" id="IPR006764">
    <property type="entry name" value="SAM_dep_MeTrfase_SAV2177_type"/>
</dbReference>
<comment type="caution">
    <text evidence="2">The sequence shown here is derived from an EMBL/GenBank/DDBJ whole genome shotgun (WGS) entry which is preliminary data.</text>
</comment>
<gene>
    <name evidence="2" type="ORF">GCM10022224_067660</name>
</gene>
<keyword evidence="3" id="KW-1185">Reference proteome</keyword>
<dbReference type="Gene3D" id="3.40.50.150">
    <property type="entry name" value="Vaccinia Virus protein VP39"/>
    <property type="match status" value="1"/>
</dbReference>
<dbReference type="Proteomes" id="UP001500902">
    <property type="component" value="Unassembled WGS sequence"/>
</dbReference>
<evidence type="ECO:0000313" key="3">
    <source>
        <dbReference type="Proteomes" id="UP001500902"/>
    </source>
</evidence>
<dbReference type="Pfam" id="PF04672">
    <property type="entry name" value="Methyltransf_19"/>
    <property type="match status" value="1"/>
</dbReference>
<evidence type="ECO:0000313" key="2">
    <source>
        <dbReference type="EMBL" id="GAA3692422.1"/>
    </source>
</evidence>
<feature type="region of interest" description="Disordered" evidence="1">
    <location>
        <begin position="151"/>
        <end position="172"/>
    </location>
</feature>
<reference evidence="3" key="1">
    <citation type="journal article" date="2019" name="Int. J. Syst. Evol. Microbiol.">
        <title>The Global Catalogue of Microorganisms (GCM) 10K type strain sequencing project: providing services to taxonomists for standard genome sequencing and annotation.</title>
        <authorList>
            <consortium name="The Broad Institute Genomics Platform"/>
            <consortium name="The Broad Institute Genome Sequencing Center for Infectious Disease"/>
            <person name="Wu L."/>
            <person name="Ma J."/>
        </authorList>
    </citation>
    <scope>NUCLEOTIDE SEQUENCE [LARGE SCALE GENOMIC DNA]</scope>
    <source>
        <strain evidence="3">JCM 16904</strain>
    </source>
</reference>
<sequence>MTADPTTSPTSGVDPNTPSIARVYDYYLGGKDNFAADRELAEQVLKVAPNARATARANRNFLVRVTEAVAMAGIRQFVDLGTGIPTSPNVHEVAQQIKPCAHVAYVDNDPIVLSHARALLAGTRSDVIAMEGDLRAPEQILDPPPAACAHQLHSAGGDLPGGHAAPADRRGPAGVGYSSVQVMEVMHSLVLPS</sequence>
<evidence type="ECO:0008006" key="4">
    <source>
        <dbReference type="Google" id="ProtNLM"/>
    </source>
</evidence>
<evidence type="ECO:0000256" key="1">
    <source>
        <dbReference type="SAM" id="MobiDB-lite"/>
    </source>
</evidence>
<dbReference type="EMBL" id="BAAAZP010000125">
    <property type="protein sequence ID" value="GAA3692422.1"/>
    <property type="molecule type" value="Genomic_DNA"/>
</dbReference>
<dbReference type="SUPFAM" id="SSF53335">
    <property type="entry name" value="S-adenosyl-L-methionine-dependent methyltransferases"/>
    <property type="match status" value="1"/>
</dbReference>
<organism evidence="2 3">
    <name type="scientific">Nonomuraea antimicrobica</name>
    <dbReference type="NCBI Taxonomy" id="561173"/>
    <lineage>
        <taxon>Bacteria</taxon>
        <taxon>Bacillati</taxon>
        <taxon>Actinomycetota</taxon>
        <taxon>Actinomycetes</taxon>
        <taxon>Streptosporangiales</taxon>
        <taxon>Streptosporangiaceae</taxon>
        <taxon>Nonomuraea</taxon>
    </lineage>
</organism>
<protein>
    <recommendedName>
        <fullName evidence="4">S-adenosyl methyltransferase</fullName>
    </recommendedName>
</protein>
<name>A0ABP7CKR1_9ACTN</name>
<proteinExistence type="predicted"/>
<accession>A0ABP7CKR1</accession>
<dbReference type="InterPro" id="IPR029063">
    <property type="entry name" value="SAM-dependent_MTases_sf"/>
</dbReference>